<reference evidence="1" key="1">
    <citation type="journal article" date="2021" name="Nat. Commun.">
        <title>Genetic determinants of endophytism in the Arabidopsis root mycobiome.</title>
        <authorList>
            <person name="Mesny F."/>
            <person name="Miyauchi S."/>
            <person name="Thiergart T."/>
            <person name="Pickel B."/>
            <person name="Atanasova L."/>
            <person name="Karlsson M."/>
            <person name="Huettel B."/>
            <person name="Barry K.W."/>
            <person name="Haridas S."/>
            <person name="Chen C."/>
            <person name="Bauer D."/>
            <person name="Andreopoulos W."/>
            <person name="Pangilinan J."/>
            <person name="LaButti K."/>
            <person name="Riley R."/>
            <person name="Lipzen A."/>
            <person name="Clum A."/>
            <person name="Drula E."/>
            <person name="Henrissat B."/>
            <person name="Kohler A."/>
            <person name="Grigoriev I.V."/>
            <person name="Martin F.M."/>
            <person name="Hacquard S."/>
        </authorList>
    </citation>
    <scope>NUCLEOTIDE SEQUENCE</scope>
    <source>
        <strain evidence="1">MPI-SDFR-AT-0120</strain>
    </source>
</reference>
<protein>
    <submittedName>
        <fullName evidence="1">Uncharacterized protein</fullName>
    </submittedName>
</protein>
<keyword evidence="2" id="KW-1185">Reference proteome</keyword>
<comment type="caution">
    <text evidence="1">The sequence shown here is derived from an EMBL/GenBank/DDBJ whole genome shotgun (WGS) entry which is preliminary data.</text>
</comment>
<gene>
    <name evidence="1" type="ORF">FB567DRAFT_142932</name>
</gene>
<proteinExistence type="predicted"/>
<evidence type="ECO:0000313" key="2">
    <source>
        <dbReference type="Proteomes" id="UP000813461"/>
    </source>
</evidence>
<name>A0A8K0VV32_9PLEO</name>
<dbReference type="AlphaFoldDB" id="A0A8K0VV32"/>
<evidence type="ECO:0000313" key="1">
    <source>
        <dbReference type="EMBL" id="KAH7077127.1"/>
    </source>
</evidence>
<dbReference type="EMBL" id="JAGMVJ010000018">
    <property type="protein sequence ID" value="KAH7077127.1"/>
    <property type="molecule type" value="Genomic_DNA"/>
</dbReference>
<organism evidence="1 2">
    <name type="scientific">Paraphoma chrysanthemicola</name>
    <dbReference type="NCBI Taxonomy" id="798071"/>
    <lineage>
        <taxon>Eukaryota</taxon>
        <taxon>Fungi</taxon>
        <taxon>Dikarya</taxon>
        <taxon>Ascomycota</taxon>
        <taxon>Pezizomycotina</taxon>
        <taxon>Dothideomycetes</taxon>
        <taxon>Pleosporomycetidae</taxon>
        <taxon>Pleosporales</taxon>
        <taxon>Pleosporineae</taxon>
        <taxon>Phaeosphaeriaceae</taxon>
        <taxon>Paraphoma</taxon>
    </lineage>
</organism>
<accession>A0A8K0VV32</accession>
<sequence length="342" mass="39753">MKSSAKNVSRHIRLASNMGWVIWHPLTPLTKQRTRTTSLAIRHHVIPNSQLHSPYLDTRETMQPTTPSFFGLPRELRDLVYHFLWLGTPDLKVPYLGKASLMTYCPANGENDVLLRGIRSRTEILPSWLFINKALFIESLDLLSNRSKWVRLPLATYNHNAGSTTIFGPDRAYVVDLPFKEYHPHSLRLLTPFSDISSRERMLNDTASHIRIAADMSANGKPKVLRLTITLEELRVPEVGGAFDYMSFDYLEPFQQVYITSLIIHAFDPVDRIRTAVHALSSERLMRLKRGVQKVARVIFDQPQPELKYEKHWQEHRGWPIQHCYRYMKKDTHMPMQSIQEQ</sequence>
<dbReference type="Proteomes" id="UP000813461">
    <property type="component" value="Unassembled WGS sequence"/>
</dbReference>
<dbReference type="OrthoDB" id="3799620at2759"/>